<evidence type="ECO:0000256" key="3">
    <source>
        <dbReference type="ARBA" id="ARBA00022630"/>
    </source>
</evidence>
<dbReference type="GO" id="GO:0019478">
    <property type="term" value="P:D-amino acid catabolic process"/>
    <property type="evidence" value="ECO:0007669"/>
    <property type="project" value="TreeGrafter"/>
</dbReference>
<keyword evidence="3" id="KW-0285">Flavoprotein</keyword>
<dbReference type="STRING" id="454130.A0A0U5GMY7"/>
<evidence type="ECO:0000256" key="4">
    <source>
        <dbReference type="ARBA" id="ARBA00022827"/>
    </source>
</evidence>
<evidence type="ECO:0000256" key="5">
    <source>
        <dbReference type="ARBA" id="ARBA00023002"/>
    </source>
</evidence>
<comment type="similarity">
    <text evidence="2">Belongs to the DAMOX/DASOX family.</text>
</comment>
<protein>
    <recommendedName>
        <fullName evidence="7">FAD dependent oxidoreductase domain-containing protein</fullName>
    </recommendedName>
</protein>
<evidence type="ECO:0000259" key="7">
    <source>
        <dbReference type="Pfam" id="PF01266"/>
    </source>
</evidence>
<dbReference type="GO" id="GO:0003884">
    <property type="term" value="F:D-amino-acid oxidase activity"/>
    <property type="evidence" value="ECO:0007669"/>
    <property type="project" value="InterPro"/>
</dbReference>
<comment type="cofactor">
    <cofactor evidence="1">
        <name>FAD</name>
        <dbReference type="ChEBI" id="CHEBI:57692"/>
    </cofactor>
</comment>
<reference evidence="9" key="1">
    <citation type="journal article" date="2016" name="Genome Announc.">
        <title>Draft genome sequences of fungus Aspergillus calidoustus.</title>
        <authorList>
            <person name="Horn F."/>
            <person name="Linde J."/>
            <person name="Mattern D.J."/>
            <person name="Walther G."/>
            <person name="Guthke R."/>
            <person name="Scherlach K."/>
            <person name="Martin K."/>
            <person name="Brakhage A.A."/>
            <person name="Petzke L."/>
            <person name="Valiante V."/>
        </authorList>
    </citation>
    <scope>NUCLEOTIDE SEQUENCE [LARGE SCALE GENOMIC DNA]</scope>
    <source>
        <strain evidence="9">SF006504</strain>
    </source>
</reference>
<dbReference type="GO" id="GO:0071949">
    <property type="term" value="F:FAD binding"/>
    <property type="evidence" value="ECO:0007669"/>
    <property type="project" value="InterPro"/>
</dbReference>
<name>A0A0U5GMY7_ASPCI</name>
<sequence length="527" mass="58335">MTLYINIKVPSTVRGTSDAQYMSLSMGSNSVAKELKDLLSETNSESFGSNLRNAISDAKKAIAHMSKDEPSAYDVKSAYEKTEELIPTFNDHISKKSLNKVTMSGHCRQRTILLDEAEGLMNEYDNHCNKTILIVGGGISGLMTAWVLLDKGYRVLIVAKEWATLGKASEQGRITSQVAGALWEYPPGGCGLSEIEVPVLAYSKLDQYRIWALQSFLFYEALAKHSAEALAKKPDEPSAKKSDEPSAKKSDEDFGVTMKNLYQFFYHDLNEPCTGPNDRTAASIKEHKKKYDELLELYQNDKHLFRGKLQVKHTGSDEHAILGILEENSTCKGGKIDVNATALKWAYCHQAPVIDTDVAIEQLRAIVEGKGAILEIRTIEGDLHLHERELMDDFKADLIVNASGLGARELANNDQVFPVRGAVKRVSLDAENVNAVSPDSTVKVLDDSNLNTVKANAWLVPTQYHTDGSPGKKIFIVPRNDETLIVGSIIQRNNWDLASLAAESPEVKQMWQRAAKFLGCLANFTER</sequence>
<evidence type="ECO:0000256" key="1">
    <source>
        <dbReference type="ARBA" id="ARBA00001974"/>
    </source>
</evidence>
<dbReference type="GO" id="GO:0005737">
    <property type="term" value="C:cytoplasm"/>
    <property type="evidence" value="ECO:0007669"/>
    <property type="project" value="TreeGrafter"/>
</dbReference>
<dbReference type="AlphaFoldDB" id="A0A0U5GMY7"/>
<dbReference type="Proteomes" id="UP000054771">
    <property type="component" value="Unassembled WGS sequence"/>
</dbReference>
<dbReference type="InterPro" id="IPR023209">
    <property type="entry name" value="DAO"/>
</dbReference>
<feature type="domain" description="FAD dependent oxidoreductase" evidence="7">
    <location>
        <begin position="132"/>
        <end position="227"/>
    </location>
</feature>
<evidence type="ECO:0000313" key="9">
    <source>
        <dbReference type="Proteomes" id="UP000054771"/>
    </source>
</evidence>
<feature type="region of interest" description="Disordered" evidence="6">
    <location>
        <begin position="230"/>
        <end position="251"/>
    </location>
</feature>
<dbReference type="InterPro" id="IPR006076">
    <property type="entry name" value="FAD-dep_OxRdtase"/>
</dbReference>
<organism evidence="8 9">
    <name type="scientific">Aspergillus calidoustus</name>
    <dbReference type="NCBI Taxonomy" id="454130"/>
    <lineage>
        <taxon>Eukaryota</taxon>
        <taxon>Fungi</taxon>
        <taxon>Dikarya</taxon>
        <taxon>Ascomycota</taxon>
        <taxon>Pezizomycotina</taxon>
        <taxon>Eurotiomycetes</taxon>
        <taxon>Eurotiomycetidae</taxon>
        <taxon>Eurotiales</taxon>
        <taxon>Aspergillaceae</taxon>
        <taxon>Aspergillus</taxon>
        <taxon>Aspergillus subgen. Nidulantes</taxon>
    </lineage>
</organism>
<dbReference type="SUPFAM" id="SSF51905">
    <property type="entry name" value="FAD/NAD(P)-binding domain"/>
    <property type="match status" value="1"/>
</dbReference>
<dbReference type="OrthoDB" id="2015447at2759"/>
<evidence type="ECO:0000256" key="6">
    <source>
        <dbReference type="SAM" id="MobiDB-lite"/>
    </source>
</evidence>
<evidence type="ECO:0000256" key="2">
    <source>
        <dbReference type="ARBA" id="ARBA00006730"/>
    </source>
</evidence>
<dbReference type="PANTHER" id="PTHR11530:SF25">
    <property type="entry name" value="FAD DEPENDENT OXIDOREDUCTASE DOMAIN-CONTAINING PROTEIN"/>
    <property type="match status" value="1"/>
</dbReference>
<keyword evidence="5" id="KW-0560">Oxidoreductase</keyword>
<keyword evidence="9" id="KW-1185">Reference proteome</keyword>
<evidence type="ECO:0000313" key="8">
    <source>
        <dbReference type="EMBL" id="CEN60222.1"/>
    </source>
</evidence>
<keyword evidence="4" id="KW-0274">FAD</keyword>
<accession>A0A0U5GMY7</accession>
<dbReference type="Gene3D" id="3.40.50.720">
    <property type="entry name" value="NAD(P)-binding Rossmann-like Domain"/>
    <property type="match status" value="1"/>
</dbReference>
<dbReference type="InterPro" id="IPR036188">
    <property type="entry name" value="FAD/NAD-bd_sf"/>
</dbReference>
<dbReference type="Pfam" id="PF01266">
    <property type="entry name" value="DAO"/>
    <property type="match status" value="1"/>
</dbReference>
<dbReference type="EMBL" id="CDMC01000002">
    <property type="protein sequence ID" value="CEN60222.1"/>
    <property type="molecule type" value="Genomic_DNA"/>
</dbReference>
<dbReference type="Gene3D" id="3.30.9.10">
    <property type="entry name" value="D-Amino Acid Oxidase, subunit A, domain 2"/>
    <property type="match status" value="1"/>
</dbReference>
<gene>
    <name evidence="8" type="ORF">ASPCAL02663</name>
</gene>
<proteinExistence type="inferred from homology"/>
<dbReference type="PANTHER" id="PTHR11530">
    <property type="entry name" value="D-AMINO ACID OXIDASE"/>
    <property type="match status" value="1"/>
</dbReference>